<dbReference type="Gene3D" id="3.10.620.30">
    <property type="match status" value="1"/>
</dbReference>
<evidence type="ECO:0000313" key="2">
    <source>
        <dbReference type="EMBL" id="AXG74751.1"/>
    </source>
</evidence>
<dbReference type="GO" id="GO:0005737">
    <property type="term" value="C:cytoplasm"/>
    <property type="evidence" value="ECO:0007669"/>
    <property type="project" value="TreeGrafter"/>
</dbReference>
<dbReference type="SMART" id="SM00460">
    <property type="entry name" value="TGc"/>
    <property type="match status" value="1"/>
</dbReference>
<dbReference type="Proteomes" id="UP000253951">
    <property type="component" value="Chromosome"/>
</dbReference>
<proteinExistence type="predicted"/>
<evidence type="ECO:0000259" key="1">
    <source>
        <dbReference type="SMART" id="SM00460"/>
    </source>
</evidence>
<accession>A0A345HDU1</accession>
<dbReference type="InterPro" id="IPR002931">
    <property type="entry name" value="Transglutaminase-like"/>
</dbReference>
<keyword evidence="3" id="KW-1185">Reference proteome</keyword>
<dbReference type="PANTHER" id="PTHR46333:SF2">
    <property type="entry name" value="CYTOKINESIS PROTEIN 3"/>
    <property type="match status" value="1"/>
</dbReference>
<evidence type="ECO:0000313" key="3">
    <source>
        <dbReference type="Proteomes" id="UP000253951"/>
    </source>
</evidence>
<dbReference type="InterPro" id="IPR052557">
    <property type="entry name" value="CAP/Cytokinesis_protein"/>
</dbReference>
<dbReference type="EMBL" id="CP031188">
    <property type="protein sequence ID" value="AXG74751.1"/>
    <property type="molecule type" value="Genomic_DNA"/>
</dbReference>
<organism evidence="2 3">
    <name type="scientific">Flavobacterium arcticum</name>
    <dbReference type="NCBI Taxonomy" id="1784713"/>
    <lineage>
        <taxon>Bacteria</taxon>
        <taxon>Pseudomonadati</taxon>
        <taxon>Bacteroidota</taxon>
        <taxon>Flavobacteriia</taxon>
        <taxon>Flavobacteriales</taxon>
        <taxon>Flavobacteriaceae</taxon>
        <taxon>Flavobacterium</taxon>
    </lineage>
</organism>
<reference evidence="2 3" key="1">
    <citation type="submission" date="2018-07" db="EMBL/GenBank/DDBJ databases">
        <title>Complete genome sequence of Flavobacterium arcticum type strain SM1502T.</title>
        <authorList>
            <person name="Li Y."/>
            <person name="Li D.-D."/>
        </authorList>
    </citation>
    <scope>NUCLEOTIDE SEQUENCE [LARGE SCALE GENOMIC DNA]</scope>
    <source>
        <strain evidence="2 3">SM1502</strain>
    </source>
</reference>
<dbReference type="KEGG" id="fat:DVK85_11125"/>
<dbReference type="InterPro" id="IPR038765">
    <property type="entry name" value="Papain-like_cys_pep_sf"/>
</dbReference>
<dbReference type="PANTHER" id="PTHR46333">
    <property type="entry name" value="CYTOKINESIS PROTEIN 3"/>
    <property type="match status" value="1"/>
</dbReference>
<protein>
    <recommendedName>
        <fullName evidence="1">Transglutaminase-like domain-containing protein</fullName>
    </recommendedName>
</protein>
<dbReference type="RefSeq" id="WP_114678509.1">
    <property type="nucleotide sequence ID" value="NZ_CP031188.1"/>
</dbReference>
<dbReference type="AlphaFoldDB" id="A0A345HDU1"/>
<dbReference type="OrthoDB" id="9788327at2"/>
<feature type="domain" description="Transglutaminase-like" evidence="1">
    <location>
        <begin position="108"/>
        <end position="175"/>
    </location>
</feature>
<name>A0A345HDU1_9FLAO</name>
<dbReference type="SUPFAM" id="SSF54001">
    <property type="entry name" value="Cysteine proteinases"/>
    <property type="match status" value="1"/>
</dbReference>
<sequence length="322" mass="36610">MANKILNIGIALLFSFTIYAQDYKKVDATVKAYPHSFRTLDKLASRIDKDFTREDEKARAIFTWIATNISYDLNALGTTKKRSGFSYSSESELIAKQKQFQEDMAYITLRSKKGVCQGYATLYAVIAEKVGLETEVVPGTAKSYPAHIGRYPNISDHAWNVVKINGEWKLLDVTWGAGSVIGSTKKFEFDFNDSYFFSSPKEFFLKHYPEDEKWLLLKATKEEFAALPLYYRNYFREGYEVVAPTKGILTTGQGVISFIMKHLKVTDRIGYVLAKDNSFNEIKPVFNNDIAKFQIPLDRNSVGVLTIYVNGESIVSYRIDKG</sequence>
<dbReference type="Pfam" id="PF01841">
    <property type="entry name" value="Transglut_core"/>
    <property type="match status" value="1"/>
</dbReference>
<gene>
    <name evidence="2" type="ORF">DVK85_11125</name>
</gene>